<dbReference type="OrthoDB" id="2430277at2759"/>
<feature type="region of interest" description="Disordered" evidence="1">
    <location>
        <begin position="244"/>
        <end position="410"/>
    </location>
</feature>
<dbReference type="EMBL" id="LVVK01000002">
    <property type="protein sequence ID" value="OPB46844.1"/>
    <property type="molecule type" value="Genomic_DNA"/>
</dbReference>
<dbReference type="CDD" id="cd22076">
    <property type="entry name" value="WH2_WAS_WASL-1"/>
    <property type="match status" value="1"/>
</dbReference>
<evidence type="ECO:0000313" key="3">
    <source>
        <dbReference type="EMBL" id="OPB46844.1"/>
    </source>
</evidence>
<feature type="domain" description="WH2" evidence="2">
    <location>
        <begin position="42"/>
        <end position="59"/>
    </location>
</feature>
<feature type="compositionally biased region" description="Polar residues" evidence="1">
    <location>
        <begin position="376"/>
        <end position="408"/>
    </location>
</feature>
<feature type="compositionally biased region" description="Pro residues" evidence="1">
    <location>
        <begin position="138"/>
        <end position="148"/>
    </location>
</feature>
<evidence type="ECO:0000256" key="1">
    <source>
        <dbReference type="SAM" id="MobiDB-lite"/>
    </source>
</evidence>
<dbReference type="Pfam" id="PF02205">
    <property type="entry name" value="WH2"/>
    <property type="match status" value="2"/>
</dbReference>
<dbReference type="AlphaFoldDB" id="A0A1T3D0J5"/>
<proteinExistence type="predicted"/>
<reference evidence="3 4" key="1">
    <citation type="submission" date="2016-04" db="EMBL/GenBank/DDBJ databases">
        <title>Multiple horizontal gene transfer events from other fungi enriched the ability of the initially mycotrophic fungus Trichoderma (Ascomycota) to feed on dead plant biomass.</title>
        <authorList>
            <person name="Atanasova L."/>
            <person name="Chenthamara K."/>
            <person name="Zhang J."/>
            <person name="Grujic M."/>
            <person name="Henrissat B."/>
            <person name="Kuo A."/>
            <person name="Aertz A."/>
            <person name="Salamov A."/>
            <person name="Lipzen A."/>
            <person name="Labutti K."/>
            <person name="Barry K."/>
            <person name="Miao Y."/>
            <person name="Rahimi M.J."/>
            <person name="Shen Q."/>
            <person name="Grigoriev I.V."/>
            <person name="Kubicek C.P."/>
            <person name="Druzhinina I.S."/>
        </authorList>
    </citation>
    <scope>NUCLEOTIDE SEQUENCE [LARGE SCALE GENOMIC DNA]</scope>
    <source>
        <strain evidence="3 4">NJAU 4742</strain>
    </source>
</reference>
<keyword evidence="4" id="KW-1185">Reference proteome</keyword>
<protein>
    <recommendedName>
        <fullName evidence="2">WH2 domain-containing protein</fullName>
    </recommendedName>
</protein>
<feature type="compositionally biased region" description="Low complexity" evidence="1">
    <location>
        <begin position="190"/>
        <end position="199"/>
    </location>
</feature>
<feature type="compositionally biased region" description="Pro residues" evidence="1">
    <location>
        <begin position="265"/>
        <end position="357"/>
    </location>
</feature>
<dbReference type="GO" id="GO:0003779">
    <property type="term" value="F:actin binding"/>
    <property type="evidence" value="ECO:0007669"/>
    <property type="project" value="InterPro"/>
</dbReference>
<feature type="region of interest" description="Disordered" evidence="1">
    <location>
        <begin position="1"/>
        <end position="104"/>
    </location>
</feature>
<dbReference type="InterPro" id="IPR003124">
    <property type="entry name" value="WH2_dom"/>
</dbReference>
<feature type="compositionally biased region" description="Low complexity" evidence="1">
    <location>
        <begin position="73"/>
        <end position="104"/>
    </location>
</feature>
<feature type="compositionally biased region" description="Polar residues" evidence="1">
    <location>
        <begin position="152"/>
        <end position="162"/>
    </location>
</feature>
<gene>
    <name evidence="3" type="ORF">A0O28_0069680</name>
</gene>
<name>A0A1T3D0J5_9HYPO</name>
<dbReference type="PROSITE" id="PS51082">
    <property type="entry name" value="WH2"/>
    <property type="match status" value="2"/>
</dbReference>
<sequence>MPPPPPPPPPPLPGAGGPPPPPPPPGGAPGGLPARPPPSSGGRNALLADINKGRSLKKTVTNDRSAPVVGKTSSSSGPAIGGAPPIPGLGSAPPIPGLGSAPAIPQNSLLADISKGKALKKTATNDRSAPVVGAGGAPPIPGLAPPVPGNRARSNSEQNSGPADSAPQLAGLFAGGIPKLKKRGGNIDTGAGADASYASDSEKAPSHSAPHVPTFAARNPQHRQPLLRQLFLEFLDEDLPYLLLAATPPPAPPPPAPASAAPVPAAAPPPPPPPPASAAPAPFALPPPPPPPPATSAPVLPGAPPPPPPSFAPPLPSPSSTPRSQPPPPPPAPPGAAPSPPPAPPAPPVLAPAPPSSNGPSAPRARGSSLRHTMLDPSTFTLTANGGGSSVSLPSKTSNHSPSPSQGGTRIMINDTRWHFKDESVFPKPRDFVGGVRRYRAGRGSSVPLDLSVLN</sequence>
<accession>A0A1T3D0J5</accession>
<feature type="domain" description="WH2" evidence="2">
    <location>
        <begin position="105"/>
        <end position="122"/>
    </location>
</feature>
<evidence type="ECO:0000259" key="2">
    <source>
        <dbReference type="PROSITE" id="PS51082"/>
    </source>
</evidence>
<dbReference type="SMART" id="SM00246">
    <property type="entry name" value="WH2"/>
    <property type="match status" value="2"/>
</dbReference>
<comment type="caution">
    <text evidence="3">The sequence shown here is derived from an EMBL/GenBank/DDBJ whole genome shotgun (WGS) entry which is preliminary data.</text>
</comment>
<evidence type="ECO:0000313" key="4">
    <source>
        <dbReference type="Proteomes" id="UP000191004"/>
    </source>
</evidence>
<feature type="region of interest" description="Disordered" evidence="1">
    <location>
        <begin position="119"/>
        <end position="221"/>
    </location>
</feature>
<organism evidence="3 4">
    <name type="scientific">Trichoderma guizhouense</name>
    <dbReference type="NCBI Taxonomy" id="1491466"/>
    <lineage>
        <taxon>Eukaryota</taxon>
        <taxon>Fungi</taxon>
        <taxon>Dikarya</taxon>
        <taxon>Ascomycota</taxon>
        <taxon>Pezizomycotina</taxon>
        <taxon>Sordariomycetes</taxon>
        <taxon>Hypocreomycetidae</taxon>
        <taxon>Hypocreales</taxon>
        <taxon>Hypocreaceae</taxon>
        <taxon>Trichoderma</taxon>
    </lineage>
</organism>
<feature type="compositionally biased region" description="Pro residues" evidence="1">
    <location>
        <begin position="247"/>
        <end position="257"/>
    </location>
</feature>
<dbReference type="Proteomes" id="UP000191004">
    <property type="component" value="Unassembled WGS sequence"/>
</dbReference>
<feature type="compositionally biased region" description="Pro residues" evidence="1">
    <location>
        <begin position="1"/>
        <end position="27"/>
    </location>
</feature>